<keyword evidence="2" id="KW-0479">Metal-binding</keyword>
<sequence>MPLSLPRSLEPARVQGLPSTAYYVHDFISDEEERLILAKIASAPKPSWKQLSHRRLQSWPFPLLNDKLIDAPLPSWLQDAVVPRLLSLPRSEGGQHVFAQSPHARPNHVLVNEYPPGDGAAYWPVVCTVSLGASLCLDVYRSNEDGSLDATPAWRILQEPRSLLITTDGLYTDYLHGIADIGQDVDLGPGGIVNWSLLGNADAYADGSNVRGIRTSLTYRDVVHVSKAGSKLGLGRGIS</sequence>
<evidence type="ECO:0008006" key="8">
    <source>
        <dbReference type="Google" id="ProtNLM"/>
    </source>
</evidence>
<dbReference type="Gene3D" id="2.60.120.590">
    <property type="entry name" value="Alpha-ketoglutarate-dependent dioxygenase AlkB-like"/>
    <property type="match status" value="1"/>
</dbReference>
<dbReference type="PANTHER" id="PTHR46030:SF1">
    <property type="entry name" value="ALPHA-KETOGLUTARATE-DEPENDENT DIOXYGENASE ALKB HOMOLOG 6"/>
    <property type="match status" value="1"/>
</dbReference>
<dbReference type="GO" id="GO:0005634">
    <property type="term" value="C:nucleus"/>
    <property type="evidence" value="ECO:0007669"/>
    <property type="project" value="TreeGrafter"/>
</dbReference>
<dbReference type="Proteomes" id="UP000253664">
    <property type="component" value="Unassembled WGS sequence"/>
</dbReference>
<dbReference type="SUPFAM" id="SSF51197">
    <property type="entry name" value="Clavaminate synthase-like"/>
    <property type="match status" value="1"/>
</dbReference>
<organism evidence="6 7">
    <name type="scientific">Ophiocordyceps polyrhachis-furcata BCC 54312</name>
    <dbReference type="NCBI Taxonomy" id="1330021"/>
    <lineage>
        <taxon>Eukaryota</taxon>
        <taxon>Fungi</taxon>
        <taxon>Dikarya</taxon>
        <taxon>Ascomycota</taxon>
        <taxon>Pezizomycotina</taxon>
        <taxon>Sordariomycetes</taxon>
        <taxon>Hypocreomycetidae</taxon>
        <taxon>Hypocreales</taxon>
        <taxon>Ophiocordycipitaceae</taxon>
        <taxon>Ophiocordyceps</taxon>
    </lineage>
</organism>
<evidence type="ECO:0000256" key="4">
    <source>
        <dbReference type="ARBA" id="ARBA00023002"/>
    </source>
</evidence>
<gene>
    <name evidence="6" type="ORF">L249_6488</name>
</gene>
<keyword evidence="5" id="KW-0408">Iron</keyword>
<dbReference type="EMBL" id="LKCN02000003">
    <property type="protein sequence ID" value="RCI15292.1"/>
    <property type="molecule type" value="Genomic_DNA"/>
</dbReference>
<evidence type="ECO:0000256" key="1">
    <source>
        <dbReference type="ARBA" id="ARBA00007879"/>
    </source>
</evidence>
<dbReference type="OrthoDB" id="412814at2759"/>
<protein>
    <recommendedName>
        <fullName evidence="8">Fe2OG dioxygenase domain-containing protein</fullName>
    </recommendedName>
</protein>
<keyword evidence="7" id="KW-1185">Reference proteome</keyword>
<proteinExistence type="inferred from homology"/>
<evidence type="ECO:0000313" key="6">
    <source>
        <dbReference type="EMBL" id="RCI15292.1"/>
    </source>
</evidence>
<evidence type="ECO:0000256" key="5">
    <source>
        <dbReference type="ARBA" id="ARBA00023004"/>
    </source>
</evidence>
<accession>A0A367LM09</accession>
<keyword evidence="3" id="KW-0223">Dioxygenase</keyword>
<reference evidence="6 7" key="1">
    <citation type="journal article" date="2015" name="BMC Genomics">
        <title>Insights from the genome of Ophiocordyceps polyrhachis-furcata to pathogenicity and host specificity in insect fungi.</title>
        <authorList>
            <person name="Wichadakul D."/>
            <person name="Kobmoo N."/>
            <person name="Ingsriswang S."/>
            <person name="Tangphatsornruang S."/>
            <person name="Chantasingh D."/>
            <person name="Luangsa-ard J.J."/>
            <person name="Eurwilaichitr L."/>
        </authorList>
    </citation>
    <scope>NUCLEOTIDE SEQUENCE [LARGE SCALE GENOMIC DNA]</scope>
    <source>
        <strain evidence="6 7">BCC 54312</strain>
    </source>
</reference>
<dbReference type="AlphaFoldDB" id="A0A367LM09"/>
<name>A0A367LM09_9HYPO</name>
<dbReference type="InterPro" id="IPR037151">
    <property type="entry name" value="AlkB-like_sf"/>
</dbReference>
<dbReference type="GO" id="GO:0046872">
    <property type="term" value="F:metal ion binding"/>
    <property type="evidence" value="ECO:0007669"/>
    <property type="project" value="UniProtKB-KW"/>
</dbReference>
<keyword evidence="4" id="KW-0560">Oxidoreductase</keyword>
<dbReference type="InterPro" id="IPR032862">
    <property type="entry name" value="ALKBH6"/>
</dbReference>
<evidence type="ECO:0000313" key="7">
    <source>
        <dbReference type="Proteomes" id="UP000253664"/>
    </source>
</evidence>
<comment type="caution">
    <text evidence="6">The sequence shown here is derived from an EMBL/GenBank/DDBJ whole genome shotgun (WGS) entry which is preliminary data.</text>
</comment>
<dbReference type="STRING" id="1330021.A0A367LM09"/>
<evidence type="ECO:0000256" key="3">
    <source>
        <dbReference type="ARBA" id="ARBA00022964"/>
    </source>
</evidence>
<comment type="similarity">
    <text evidence="1">Belongs to the alkB family.</text>
</comment>
<dbReference type="PANTHER" id="PTHR46030">
    <property type="entry name" value="ALPHA-KETOGLUTARATE-DEPENDENT DIOXYGENASE ALKB HOMOLOG 6"/>
    <property type="match status" value="1"/>
</dbReference>
<dbReference type="GO" id="GO:0051213">
    <property type="term" value="F:dioxygenase activity"/>
    <property type="evidence" value="ECO:0007669"/>
    <property type="project" value="UniProtKB-KW"/>
</dbReference>
<evidence type="ECO:0000256" key="2">
    <source>
        <dbReference type="ARBA" id="ARBA00022723"/>
    </source>
</evidence>